<organism evidence="2">
    <name type="scientific">freshwater metagenome</name>
    <dbReference type="NCBI Taxonomy" id="449393"/>
    <lineage>
        <taxon>unclassified sequences</taxon>
        <taxon>metagenomes</taxon>
        <taxon>ecological metagenomes</taxon>
    </lineage>
</organism>
<name>A0A6J7VUA5_9ZZZZ</name>
<feature type="transmembrane region" description="Helical" evidence="1">
    <location>
        <begin position="118"/>
        <end position="138"/>
    </location>
</feature>
<sequence>MNSLIYLILVVLVINLAPAFAPPTWTVLVFFSLNSQLSPWLIVIVGAVCAGFGRYNLARLTGLLRFRIKGKALQNLQSARLVLEEKSARRVVLFALFVVSPLPSAQLFEAAGLIGTRLVPLTLAFFSGRLVTYSFYVAGANQLKEKGIGDLITEQFSSIWAIIFQCLMIAAVLLLTKIDWSHLLNRKSSTS</sequence>
<evidence type="ECO:0000313" key="2">
    <source>
        <dbReference type="EMBL" id="CAB5104907.1"/>
    </source>
</evidence>
<dbReference type="EMBL" id="CAFBRV010000007">
    <property type="protein sequence ID" value="CAB5104907.1"/>
    <property type="molecule type" value="Genomic_DNA"/>
</dbReference>
<keyword evidence="1" id="KW-0472">Membrane</keyword>
<keyword evidence="1" id="KW-0812">Transmembrane</keyword>
<reference evidence="2" key="1">
    <citation type="submission" date="2020-05" db="EMBL/GenBank/DDBJ databases">
        <authorList>
            <person name="Chiriac C."/>
            <person name="Salcher M."/>
            <person name="Ghai R."/>
            <person name="Kavagutti S V."/>
        </authorList>
    </citation>
    <scope>NUCLEOTIDE SEQUENCE</scope>
</reference>
<feature type="transmembrane region" description="Helical" evidence="1">
    <location>
        <begin position="38"/>
        <end position="57"/>
    </location>
</feature>
<protein>
    <submittedName>
        <fullName evidence="2">Unannotated protein</fullName>
    </submittedName>
</protein>
<accession>A0A6J7VUA5</accession>
<feature type="transmembrane region" description="Helical" evidence="1">
    <location>
        <begin position="91"/>
        <end position="112"/>
    </location>
</feature>
<feature type="transmembrane region" description="Helical" evidence="1">
    <location>
        <begin position="159"/>
        <end position="178"/>
    </location>
</feature>
<evidence type="ECO:0000256" key="1">
    <source>
        <dbReference type="SAM" id="Phobius"/>
    </source>
</evidence>
<gene>
    <name evidence="2" type="ORF">UFOPK4410_00172</name>
</gene>
<dbReference type="AlphaFoldDB" id="A0A6J7VUA5"/>
<proteinExistence type="predicted"/>
<keyword evidence="1" id="KW-1133">Transmembrane helix</keyword>